<comment type="subcellular location">
    <subcellularLocation>
        <location evidence="8">Cell outer membrane</location>
    </subcellularLocation>
    <subcellularLocation>
        <location evidence="1">Membrane</location>
    </subcellularLocation>
</comment>
<accession>A0A3Q8ERA4</accession>
<evidence type="ECO:0000313" key="12">
    <source>
        <dbReference type="Proteomes" id="UP000266796"/>
    </source>
</evidence>
<reference evidence="11 12" key="1">
    <citation type="journal article" date="2018" name="Parasitology">
        <title>The reduced genome of Candidatus Kinetoplastibacterium sorsogonicusi, the endosymbiont of Kentomonas sorsogonicus (Trypanosomatidae): loss of the haem-synthesis pathway.</title>
        <authorList>
            <person name="Silva F.M."/>
            <person name="Kostygov A.Y."/>
            <person name="Spodareva V.V."/>
            <person name="Butenko A."/>
            <person name="Tossou R."/>
            <person name="Lukes J."/>
            <person name="Yurchenko V."/>
            <person name="Alves J.M.P."/>
        </authorList>
    </citation>
    <scope>NUCLEOTIDE SEQUENCE [LARGE SCALE GENOMIC DNA]</scope>
    <source>
        <strain evidence="11 12">MF-08</strain>
    </source>
</reference>
<evidence type="ECO:0000256" key="7">
    <source>
        <dbReference type="ARBA" id="ARBA00023237"/>
    </source>
</evidence>
<dbReference type="GO" id="GO:0043165">
    <property type="term" value="P:Gram-negative-bacterium-type cell outer membrane assembly"/>
    <property type="evidence" value="ECO:0007669"/>
    <property type="project" value="UniProtKB-UniRule"/>
</dbReference>
<dbReference type="Proteomes" id="UP000266796">
    <property type="component" value="Chromosome"/>
</dbReference>
<sequence length="788" mass="90965">MSNKSNWSLNRMMFFITRCFIRFIIFILCIFFVTEVYSLDNIYIKDINILGLQNIDKNVIYKNINFSKNQYIKKEDISKSINLLYKTGLFDNIQFDIKNNIVNITLDEFPIISSISFNGIKSFDINLIKKSFSSFSVIEGEFLNPNFLKEAISSLKTQYINIGKYNTQVNIEIKQLDTLKVSISINISEGNVPIIKNINFIGNHAFSNKILFNIMELKETNWLSWYNHNDKFQKNKLNIDIKNLYKFYLNRGYLDIFIEKPQILLSNDLKYAFISLNINEGNIYNISSIKIEENINNIEKNLDLENLLKIKKGDLFSITNINNSIQNIKENLNKNGYAFAEVNFTTKKNYYKNEVEIIFHIKLNNRIYVNRIEINGNTITDDIVIRRELDQSEFSIFNPNNILSSKKRLNRLGLFNNIDYIITPANNLENFVDINIDINEKNTGSINFAIGYGAEDKLIISGNINEANLFGSGKSLSIDLNTSQYNGIGSISYKNPYFTQNGIIQNLSCFYKTNNTWSNNNYYIKSKGINIDFNIPYAKYQNLLIGSYLENDKIYLTNRSSDYLKKYINQYGHIVNSLILNAGLNIDTRDSLILPTCGYFTKFNIYTSTLNLKYYHTSMQFQYYIPFNNNKYILYLNSLLDYGTSYSDLDFPIIKNFYAGGIGTVRSYSTGSLGPRDNKTGEFLGGTKRIVANAQLYMPVSKKYYLGNDLRWFIFGDAGKISAYTDLKNNCGNLENKIENPCDFKLSYGIGFSWISPIGLIQVSYGYPINKKKGDIIQNLQFQIGTNF</sequence>
<evidence type="ECO:0000256" key="1">
    <source>
        <dbReference type="ARBA" id="ARBA00004370"/>
    </source>
</evidence>
<evidence type="ECO:0000259" key="10">
    <source>
        <dbReference type="PROSITE" id="PS51779"/>
    </source>
</evidence>
<dbReference type="RefSeq" id="WP_108673842.1">
    <property type="nucleotide sequence ID" value="NZ_CP025628.1"/>
</dbReference>
<keyword evidence="5 8" id="KW-0677">Repeat</keyword>
<keyword evidence="7 8" id="KW-0998">Cell outer membrane</keyword>
<evidence type="ECO:0000256" key="8">
    <source>
        <dbReference type="HAMAP-Rule" id="MF_01430"/>
    </source>
</evidence>
<dbReference type="KEGG" id="kso:CKSOR_00310"/>
<dbReference type="Gene3D" id="2.40.160.50">
    <property type="entry name" value="membrane protein fhac: a member of the omp85/tpsb transporter family"/>
    <property type="match status" value="1"/>
</dbReference>
<dbReference type="InterPro" id="IPR010827">
    <property type="entry name" value="BamA/TamA_POTRA"/>
</dbReference>
<organism evidence="11 12">
    <name type="scientific">Candidatus Kinetoplastidibacterium kentomonadis</name>
    <dbReference type="NCBI Taxonomy" id="1576550"/>
    <lineage>
        <taxon>Bacteria</taxon>
        <taxon>Pseudomonadati</taxon>
        <taxon>Pseudomonadota</taxon>
        <taxon>Betaproteobacteria</taxon>
        <taxon>Candidatus Kinetoplastidibacterium</taxon>
    </lineage>
</organism>
<keyword evidence="12" id="KW-1185">Reference proteome</keyword>
<dbReference type="Gene3D" id="3.10.20.310">
    <property type="entry name" value="membrane protein fhac"/>
    <property type="match status" value="5"/>
</dbReference>
<evidence type="ECO:0000256" key="2">
    <source>
        <dbReference type="ARBA" id="ARBA00022452"/>
    </source>
</evidence>
<dbReference type="OrthoDB" id="9803054at2"/>
<dbReference type="InterPro" id="IPR039910">
    <property type="entry name" value="D15-like"/>
</dbReference>
<evidence type="ECO:0000256" key="3">
    <source>
        <dbReference type="ARBA" id="ARBA00022692"/>
    </source>
</evidence>
<keyword evidence="6 8" id="KW-0472">Membrane</keyword>
<proteinExistence type="inferred from homology"/>
<gene>
    <name evidence="8 11" type="primary">bamA</name>
    <name evidence="11" type="ORF">CKSOR_00310</name>
</gene>
<feature type="domain" description="POTRA" evidence="10">
    <location>
        <begin position="284"/>
        <end position="364"/>
    </location>
</feature>
<protein>
    <recommendedName>
        <fullName evidence="8 9">Outer membrane protein assembly factor BamA</fullName>
    </recommendedName>
</protein>
<comment type="subunit">
    <text evidence="8">Part of the Bam complex.</text>
</comment>
<dbReference type="GO" id="GO:0051205">
    <property type="term" value="P:protein insertion into membrane"/>
    <property type="evidence" value="ECO:0007669"/>
    <property type="project" value="UniProtKB-UniRule"/>
</dbReference>
<dbReference type="Pfam" id="PF07244">
    <property type="entry name" value="POTRA"/>
    <property type="match status" value="5"/>
</dbReference>
<dbReference type="Pfam" id="PF01103">
    <property type="entry name" value="Omp85"/>
    <property type="match status" value="1"/>
</dbReference>
<evidence type="ECO:0000256" key="4">
    <source>
        <dbReference type="ARBA" id="ARBA00022729"/>
    </source>
</evidence>
<evidence type="ECO:0000256" key="5">
    <source>
        <dbReference type="ARBA" id="ARBA00022737"/>
    </source>
</evidence>
<dbReference type="HAMAP" id="MF_01430">
    <property type="entry name" value="OM_assembly_BamA"/>
    <property type="match status" value="1"/>
</dbReference>
<dbReference type="InterPro" id="IPR023707">
    <property type="entry name" value="OM_assembly_BamA"/>
</dbReference>
<keyword evidence="2 8" id="KW-1134">Transmembrane beta strand</keyword>
<dbReference type="EMBL" id="CP025628">
    <property type="protein sequence ID" value="AWD32431.1"/>
    <property type="molecule type" value="Genomic_DNA"/>
</dbReference>
<evidence type="ECO:0000256" key="9">
    <source>
        <dbReference type="NCBIfam" id="TIGR03303"/>
    </source>
</evidence>
<dbReference type="InterPro" id="IPR034746">
    <property type="entry name" value="POTRA"/>
</dbReference>
<dbReference type="PANTHER" id="PTHR12815">
    <property type="entry name" value="SORTING AND ASSEMBLY MACHINERY SAMM50 PROTEIN FAMILY MEMBER"/>
    <property type="match status" value="1"/>
</dbReference>
<feature type="domain" description="POTRA" evidence="10">
    <location>
        <begin position="193"/>
        <end position="276"/>
    </location>
</feature>
<dbReference type="PIRSF" id="PIRSF006076">
    <property type="entry name" value="OM_assembly_OMP85"/>
    <property type="match status" value="1"/>
</dbReference>
<evidence type="ECO:0000256" key="6">
    <source>
        <dbReference type="ARBA" id="ARBA00023136"/>
    </source>
</evidence>
<evidence type="ECO:0000313" key="11">
    <source>
        <dbReference type="EMBL" id="AWD32431.1"/>
    </source>
</evidence>
<dbReference type="NCBIfam" id="TIGR03303">
    <property type="entry name" value="OM_YaeT"/>
    <property type="match status" value="1"/>
</dbReference>
<keyword evidence="4 8" id="KW-0732">Signal</keyword>
<keyword evidence="3 8" id="KW-0812">Transmembrane</keyword>
<comment type="function">
    <text evidence="8">Part of the outer membrane protein assembly complex, which is involved in assembly and insertion of beta-barrel proteins into the outer membrane.</text>
</comment>
<name>A0A3Q8ERA4_9PROT</name>
<dbReference type="PROSITE" id="PS51779">
    <property type="entry name" value="POTRA"/>
    <property type="match status" value="2"/>
</dbReference>
<dbReference type="InterPro" id="IPR000184">
    <property type="entry name" value="Bac_surfAg_D15"/>
</dbReference>
<comment type="similarity">
    <text evidence="8">Belongs to the BamA family.</text>
</comment>
<dbReference type="PANTHER" id="PTHR12815:SF23">
    <property type="entry name" value="OUTER MEMBRANE PROTEIN ASSEMBLY FACTOR BAMA"/>
    <property type="match status" value="1"/>
</dbReference>
<dbReference type="GO" id="GO:0009279">
    <property type="term" value="C:cell outer membrane"/>
    <property type="evidence" value="ECO:0007669"/>
    <property type="project" value="UniProtKB-SubCell"/>
</dbReference>
<dbReference type="AlphaFoldDB" id="A0A3Q8ERA4"/>